<dbReference type="PANTHER" id="PTHR46047:SF3">
    <property type="entry name" value="TYROSINE-PROTEIN PHOSPHATASE NON-RECEPTOR TYPE 61F"/>
    <property type="match status" value="1"/>
</dbReference>
<dbReference type="GO" id="GO:0046426">
    <property type="term" value="P:negative regulation of receptor signaling pathway via JAK-STAT"/>
    <property type="evidence" value="ECO:0007669"/>
    <property type="project" value="TreeGrafter"/>
</dbReference>
<dbReference type="InterPro" id="IPR051985">
    <property type="entry name" value="NR_tyrosine_phosphatase"/>
</dbReference>
<dbReference type="EC" id="3.1.3.48" evidence="3"/>
<dbReference type="InterPro" id="IPR000242">
    <property type="entry name" value="PTP_cat"/>
</dbReference>
<feature type="domain" description="Tyrosine specific protein phosphatases" evidence="10">
    <location>
        <begin position="191"/>
        <end position="270"/>
    </location>
</feature>
<dbReference type="SMART" id="SM00404">
    <property type="entry name" value="PTPc_motif"/>
    <property type="match status" value="1"/>
</dbReference>
<evidence type="ECO:0000256" key="2">
    <source>
        <dbReference type="ARBA" id="ARBA00009701"/>
    </source>
</evidence>
<evidence type="ECO:0000256" key="5">
    <source>
        <dbReference type="ARBA" id="ARBA00022801"/>
    </source>
</evidence>
<dbReference type="Pfam" id="PF00102">
    <property type="entry name" value="Y_phosphatase"/>
    <property type="match status" value="1"/>
</dbReference>
<dbReference type="PANTHER" id="PTHR46047">
    <property type="entry name" value="TYROSINE-PROTEIN PHOSPHATASE NON-RECEPTOR TYPE 61F"/>
    <property type="match status" value="1"/>
</dbReference>
<evidence type="ECO:0000256" key="1">
    <source>
        <dbReference type="ARBA" id="ARBA00004308"/>
    </source>
</evidence>
<dbReference type="InterPro" id="IPR000387">
    <property type="entry name" value="Tyr_Pase_dom"/>
</dbReference>
<dbReference type="Gene3D" id="3.90.190.10">
    <property type="entry name" value="Protein tyrosine phosphatase superfamily"/>
    <property type="match status" value="1"/>
</dbReference>
<evidence type="ECO:0000256" key="6">
    <source>
        <dbReference type="ARBA" id="ARBA00022912"/>
    </source>
</evidence>
<evidence type="ECO:0000313" key="12">
    <source>
        <dbReference type="Proteomes" id="UP001163046"/>
    </source>
</evidence>
<reference evidence="11" key="1">
    <citation type="submission" date="2023-01" db="EMBL/GenBank/DDBJ databases">
        <title>Genome assembly of the deep-sea coral Lophelia pertusa.</title>
        <authorList>
            <person name="Herrera S."/>
            <person name="Cordes E."/>
        </authorList>
    </citation>
    <scope>NUCLEOTIDE SEQUENCE</scope>
    <source>
        <strain evidence="11">USNM1676648</strain>
        <tissue evidence="11">Polyp</tissue>
    </source>
</reference>
<dbReference type="AlphaFoldDB" id="A0A9W9ZIX2"/>
<dbReference type="InterPro" id="IPR029021">
    <property type="entry name" value="Prot-tyrosine_phosphatase-like"/>
</dbReference>
<dbReference type="InterPro" id="IPR016130">
    <property type="entry name" value="Tyr_Pase_AS"/>
</dbReference>
<keyword evidence="4" id="KW-0597">Phosphoprotein</keyword>
<dbReference type="SUPFAM" id="SSF52799">
    <property type="entry name" value="(Phosphotyrosine protein) phosphatases II"/>
    <property type="match status" value="1"/>
</dbReference>
<name>A0A9W9ZIX2_9CNID</name>
<protein>
    <recommendedName>
        <fullName evidence="3">protein-tyrosine-phosphatase</fullName>
        <ecNumber evidence="3">3.1.3.48</ecNumber>
    </recommendedName>
</protein>
<dbReference type="OrthoDB" id="9450131at2759"/>
<organism evidence="11 12">
    <name type="scientific">Desmophyllum pertusum</name>
    <dbReference type="NCBI Taxonomy" id="174260"/>
    <lineage>
        <taxon>Eukaryota</taxon>
        <taxon>Metazoa</taxon>
        <taxon>Cnidaria</taxon>
        <taxon>Anthozoa</taxon>
        <taxon>Hexacorallia</taxon>
        <taxon>Scleractinia</taxon>
        <taxon>Caryophylliina</taxon>
        <taxon>Caryophylliidae</taxon>
        <taxon>Desmophyllum</taxon>
    </lineage>
</organism>
<feature type="compositionally biased region" description="Low complexity" evidence="8">
    <location>
        <begin position="372"/>
        <end position="381"/>
    </location>
</feature>
<comment type="subcellular location">
    <subcellularLocation>
        <location evidence="1">Endomembrane system</location>
    </subcellularLocation>
</comment>
<keyword evidence="6" id="KW-0904">Protein phosphatase</keyword>
<keyword evidence="12" id="KW-1185">Reference proteome</keyword>
<dbReference type="PROSITE" id="PS50056">
    <property type="entry name" value="TYR_PHOSPHATASE_2"/>
    <property type="match status" value="1"/>
</dbReference>
<keyword evidence="5 11" id="KW-0378">Hydrolase</keyword>
<dbReference type="Proteomes" id="UP001163046">
    <property type="component" value="Unassembled WGS sequence"/>
</dbReference>
<dbReference type="GO" id="GO:0005737">
    <property type="term" value="C:cytoplasm"/>
    <property type="evidence" value="ECO:0007669"/>
    <property type="project" value="TreeGrafter"/>
</dbReference>
<dbReference type="GO" id="GO:0004726">
    <property type="term" value="F:non-membrane spanning protein tyrosine phosphatase activity"/>
    <property type="evidence" value="ECO:0007669"/>
    <property type="project" value="TreeGrafter"/>
</dbReference>
<dbReference type="GO" id="GO:0012505">
    <property type="term" value="C:endomembrane system"/>
    <property type="evidence" value="ECO:0007669"/>
    <property type="project" value="UniProtKB-SubCell"/>
</dbReference>
<dbReference type="CDD" id="cd14545">
    <property type="entry name" value="PTPc-N1_2"/>
    <property type="match status" value="1"/>
</dbReference>
<dbReference type="GO" id="GO:0005634">
    <property type="term" value="C:nucleus"/>
    <property type="evidence" value="ECO:0007669"/>
    <property type="project" value="TreeGrafter"/>
</dbReference>
<dbReference type="SMART" id="SM00194">
    <property type="entry name" value="PTPc"/>
    <property type="match status" value="1"/>
</dbReference>
<gene>
    <name evidence="11" type="primary">PTPN2</name>
    <name evidence="11" type="ORF">OS493_001651</name>
</gene>
<dbReference type="PROSITE" id="PS00383">
    <property type="entry name" value="TYR_PHOSPHATASE_1"/>
    <property type="match status" value="1"/>
</dbReference>
<dbReference type="EMBL" id="MU826350">
    <property type="protein sequence ID" value="KAJ7381503.1"/>
    <property type="molecule type" value="Genomic_DNA"/>
</dbReference>
<evidence type="ECO:0000256" key="3">
    <source>
        <dbReference type="ARBA" id="ARBA00013064"/>
    </source>
</evidence>
<dbReference type="GO" id="GO:0070373">
    <property type="term" value="P:negative regulation of ERK1 and ERK2 cascade"/>
    <property type="evidence" value="ECO:0007669"/>
    <property type="project" value="TreeGrafter"/>
</dbReference>
<evidence type="ECO:0000259" key="9">
    <source>
        <dbReference type="PROSITE" id="PS50055"/>
    </source>
</evidence>
<comment type="caution">
    <text evidence="11">The sequence shown here is derived from an EMBL/GenBank/DDBJ whole genome shotgun (WGS) entry which is preliminary data.</text>
</comment>
<feature type="region of interest" description="Disordered" evidence="8">
    <location>
        <begin position="299"/>
        <end position="589"/>
    </location>
</feature>
<feature type="domain" description="Tyrosine-protein phosphatase" evidence="9">
    <location>
        <begin position="1"/>
        <end position="279"/>
    </location>
</feature>
<evidence type="ECO:0000256" key="4">
    <source>
        <dbReference type="ARBA" id="ARBA00022553"/>
    </source>
</evidence>
<feature type="compositionally biased region" description="Basic and acidic residues" evidence="8">
    <location>
        <begin position="336"/>
        <end position="363"/>
    </location>
</feature>
<evidence type="ECO:0000256" key="8">
    <source>
        <dbReference type="SAM" id="MobiDB-lite"/>
    </source>
</evidence>
<evidence type="ECO:0000256" key="7">
    <source>
        <dbReference type="ARBA" id="ARBA00023136"/>
    </source>
</evidence>
<dbReference type="GO" id="GO:0019901">
    <property type="term" value="F:protein kinase binding"/>
    <property type="evidence" value="ECO:0007669"/>
    <property type="project" value="TreeGrafter"/>
</dbReference>
<sequence length="638" mass="73343">MLSELEELDESRTWPRLFQQLNWEASQKAGALTVARLPENRQLNRYRDVLPYDHSRISLKEGSPDYINANLVEISRLNKKYILTQGPLPHTAKHFWQMIWEQHTAAIVMLNRVVEKNQIKCYQYWPCGEAYGHVDHLEFGNFRIYYLHELRNEYFTIRSLELENVLTDEKRPIYHFHYRTWPDFGVPTSPATFLAFLFEVRKTGVLSVDVGPSVVHCSAGIGRSGTFVMVDSVLTEVERMGDINQIDIKAMLLEMRQYRVGLIQTPDQLRFTYLAILEGVRVLMPEIYQRAENQHFHLQTNAESGNKDSEAAANERGNKDDAEDEEETPPPLPPRRRLEAADEPEAKKSRIGDHEPEAEKEVFSDSSDGSDEIINLSSLSESEPEDESIKRTTSLDEPKEDLNNKLVEETQGREDFKKNKEPSLVQAELQLREEGLQPTEEGCQHREEIIQPTEEGCQHREEIIQPTEEGCQHREEGVQPTDEGCQPREEGVQPTDEGSQQREEGVQPTDEGCQHREEGVQPSDEGSQHTEKGLQPTDEGCQHREEGIQPTDDGSQHTEKGLQPTDEGGIEGKESILQIRKRRREERKQKMTDLVENIKKNVKREEDTKVWKSRLKNTLIVVAVCSVAYITFRYFTSG</sequence>
<evidence type="ECO:0000313" key="11">
    <source>
        <dbReference type="EMBL" id="KAJ7381503.1"/>
    </source>
</evidence>
<feature type="compositionally biased region" description="Basic and acidic residues" evidence="8">
    <location>
        <begin position="387"/>
        <end position="421"/>
    </location>
</feature>
<dbReference type="PROSITE" id="PS50055">
    <property type="entry name" value="TYR_PHOSPHATASE_PTP"/>
    <property type="match status" value="1"/>
</dbReference>
<accession>A0A9W9ZIX2</accession>
<evidence type="ECO:0000259" key="10">
    <source>
        <dbReference type="PROSITE" id="PS50056"/>
    </source>
</evidence>
<proteinExistence type="inferred from homology"/>
<dbReference type="PRINTS" id="PR00700">
    <property type="entry name" value="PRTYPHPHTASE"/>
</dbReference>
<dbReference type="InterPro" id="IPR003595">
    <property type="entry name" value="Tyr_Pase_cat"/>
</dbReference>
<keyword evidence="7" id="KW-0472">Membrane</keyword>
<comment type="similarity">
    <text evidence="2">Belongs to the protein-tyrosine phosphatase family. Non-receptor class 1 subfamily.</text>
</comment>